<comment type="caution">
    <text evidence="1">The sequence shown here is derived from an EMBL/GenBank/DDBJ whole genome shotgun (WGS) entry which is preliminary data.</text>
</comment>
<keyword evidence="2" id="KW-1185">Reference proteome</keyword>
<dbReference type="Proteomes" id="UP000236919">
    <property type="component" value="Unassembled WGS sequence"/>
</dbReference>
<proteinExistence type="predicted"/>
<sequence>MSHGVELTLAILRECQEFEDTSLPACYEE</sequence>
<evidence type="ECO:0000313" key="1">
    <source>
        <dbReference type="EMBL" id="POR46273.1"/>
    </source>
</evidence>
<reference evidence="1 2" key="1">
    <citation type="submission" date="2018-01" db="EMBL/GenBank/DDBJ databases">
        <title>Genomic Encyclopedia of Type Strains, Phase III (KMG-III): the genomes of soil and plant-associated and newly described type strains.</title>
        <authorList>
            <person name="Whitman W."/>
        </authorList>
    </citation>
    <scope>NUCLEOTIDE SEQUENCE [LARGE SCALE GENOMIC DNA]</scope>
    <source>
        <strain evidence="1 2">1131</strain>
    </source>
</reference>
<accession>A0A2S4LUY7</accession>
<dbReference type="AlphaFoldDB" id="A0A2S4LUY7"/>
<organism evidence="1 2">
    <name type="scientific">Bosea psychrotolerans</name>
    <dbReference type="NCBI Taxonomy" id="1871628"/>
    <lineage>
        <taxon>Bacteria</taxon>
        <taxon>Pseudomonadati</taxon>
        <taxon>Pseudomonadota</taxon>
        <taxon>Alphaproteobacteria</taxon>
        <taxon>Hyphomicrobiales</taxon>
        <taxon>Boseaceae</taxon>
        <taxon>Bosea</taxon>
    </lineage>
</organism>
<evidence type="ECO:0000313" key="2">
    <source>
        <dbReference type="Proteomes" id="UP000236919"/>
    </source>
</evidence>
<gene>
    <name evidence="1" type="ORF">CYD53_12655</name>
</gene>
<name>A0A2S4LUY7_9HYPH</name>
<dbReference type="EMBL" id="PQFZ01000026">
    <property type="protein sequence ID" value="POR46273.1"/>
    <property type="molecule type" value="Genomic_DNA"/>
</dbReference>
<protein>
    <submittedName>
        <fullName evidence="1">Uncharacterized protein</fullName>
    </submittedName>
</protein>